<dbReference type="EnsemblBacteria" id="BAC08820">
    <property type="protein sequence ID" value="BAC08820"/>
    <property type="gene ID" value="BAC08820"/>
</dbReference>
<gene>
    <name evidence="1" type="ordered locus">tll1268</name>
</gene>
<keyword evidence="2" id="KW-1185">Reference proteome</keyword>
<dbReference type="Proteomes" id="UP000000440">
    <property type="component" value="Chromosome"/>
</dbReference>
<organism evidence="1 2">
    <name type="scientific">Thermosynechococcus vestitus (strain NIES-2133 / IAM M-273 / BP-1)</name>
    <dbReference type="NCBI Taxonomy" id="197221"/>
    <lineage>
        <taxon>Bacteria</taxon>
        <taxon>Bacillati</taxon>
        <taxon>Cyanobacteriota</taxon>
        <taxon>Cyanophyceae</taxon>
        <taxon>Acaryochloridales</taxon>
        <taxon>Thermosynechococcaceae</taxon>
        <taxon>Thermosynechococcus</taxon>
    </lineage>
</organism>
<dbReference type="AlphaFoldDB" id="Q8DJF7"/>
<evidence type="ECO:0000313" key="1">
    <source>
        <dbReference type="EMBL" id="BAC08820.1"/>
    </source>
</evidence>
<dbReference type="SUPFAM" id="SSF54427">
    <property type="entry name" value="NTF2-like"/>
    <property type="match status" value="1"/>
</dbReference>
<reference evidence="1 2" key="1">
    <citation type="journal article" date="2002" name="DNA Res.">
        <title>Complete genome structure of the thermophilic cyanobacterium Thermosynechococcus elongatus BP-1.</title>
        <authorList>
            <person name="Nakamura Y."/>
            <person name="Kaneko T."/>
            <person name="Sato S."/>
            <person name="Ikeuchi M."/>
            <person name="Katoh H."/>
            <person name="Sasamoto S."/>
            <person name="Watanabe A."/>
            <person name="Iriguchi M."/>
            <person name="Kawashima K."/>
            <person name="Kimura T."/>
            <person name="Kishida Y."/>
            <person name="Kiyokawa C."/>
            <person name="Kohara M."/>
            <person name="Matsumoto M."/>
            <person name="Matsuno A."/>
            <person name="Nakazaki N."/>
            <person name="Shimpo S."/>
            <person name="Sugimoto M."/>
            <person name="Takeuchi C."/>
            <person name="Yamada M."/>
            <person name="Tabata S."/>
        </authorList>
    </citation>
    <scope>NUCLEOTIDE SEQUENCE [LARGE SCALE GENOMIC DNA]</scope>
    <source>
        <strain evidence="2">IAM M-273 / NIES-2133 / BP-1</strain>
    </source>
</reference>
<dbReference type="RefSeq" id="WP_011057108.1">
    <property type="nucleotide sequence ID" value="NC_004113.1"/>
</dbReference>
<dbReference type="Gene3D" id="3.10.450.50">
    <property type="match status" value="1"/>
</dbReference>
<sequence>MTHLVQGSPIPTIDEPTLIAYFAALNDERYEDVAGLFAEEGVLYPPFEEPVIGRRAIAHYLHLEAVGMRAEPRTGELLTTEGTERRYRLVGNAQLPLFRVNVAWQFGLNPGNQITFVKVDLLATLEELLNYQPLRQQR</sequence>
<dbReference type="InterPro" id="IPR032710">
    <property type="entry name" value="NTF2-like_dom_sf"/>
</dbReference>
<name>Q8DJF7_THEVB</name>
<dbReference type="KEGG" id="tel:tll1268"/>
<accession>Q8DJF7</accession>
<dbReference type="EMBL" id="BA000039">
    <property type="protein sequence ID" value="BAC08820.1"/>
    <property type="molecule type" value="Genomic_DNA"/>
</dbReference>
<dbReference type="STRING" id="197221.gene:10747864"/>
<evidence type="ECO:0000313" key="2">
    <source>
        <dbReference type="Proteomes" id="UP000000440"/>
    </source>
</evidence>
<proteinExistence type="predicted"/>
<protein>
    <submittedName>
        <fullName evidence="1">Tll1268 protein</fullName>
    </submittedName>
</protein>
<dbReference type="eggNOG" id="COG3631">
    <property type="taxonomic scope" value="Bacteria"/>
</dbReference>